<comment type="subcellular location">
    <subcellularLocation>
        <location evidence="1">Membrane</location>
        <topology evidence="1">Single-pass type II membrane protein</topology>
    </subcellularLocation>
</comment>
<organism evidence="6 7">
    <name type="scientific">Plakobranchus ocellatus</name>
    <dbReference type="NCBI Taxonomy" id="259542"/>
    <lineage>
        <taxon>Eukaryota</taxon>
        <taxon>Metazoa</taxon>
        <taxon>Spiralia</taxon>
        <taxon>Lophotrochozoa</taxon>
        <taxon>Mollusca</taxon>
        <taxon>Gastropoda</taxon>
        <taxon>Heterobranchia</taxon>
        <taxon>Euthyneura</taxon>
        <taxon>Panpulmonata</taxon>
        <taxon>Sacoglossa</taxon>
        <taxon>Placobranchoidea</taxon>
        <taxon>Plakobranchidae</taxon>
        <taxon>Plakobranchus</taxon>
    </lineage>
</organism>
<dbReference type="InterPro" id="IPR036691">
    <property type="entry name" value="Endo/exonu/phosph_ase_sf"/>
</dbReference>
<dbReference type="GO" id="GO:0048240">
    <property type="term" value="P:sperm capacitation"/>
    <property type="evidence" value="ECO:0007669"/>
    <property type="project" value="TreeGrafter"/>
</dbReference>
<evidence type="ECO:0000313" key="6">
    <source>
        <dbReference type="EMBL" id="GFN87874.1"/>
    </source>
</evidence>
<dbReference type="InterPro" id="IPR000952">
    <property type="entry name" value="AB_hydrolase_4_CS"/>
</dbReference>
<dbReference type="GO" id="GO:0046464">
    <property type="term" value="P:acylglycerol catabolic process"/>
    <property type="evidence" value="ECO:0007669"/>
    <property type="project" value="TreeGrafter"/>
</dbReference>
<dbReference type="GO" id="GO:0008126">
    <property type="term" value="F:acetylesterase activity"/>
    <property type="evidence" value="ECO:0007669"/>
    <property type="project" value="TreeGrafter"/>
</dbReference>
<keyword evidence="3" id="KW-0735">Signal-anchor</keyword>
<feature type="region of interest" description="Disordered" evidence="4">
    <location>
        <begin position="671"/>
        <end position="692"/>
    </location>
</feature>
<reference evidence="6 7" key="1">
    <citation type="journal article" date="2021" name="Elife">
        <title>Chloroplast acquisition without the gene transfer in kleptoplastic sea slugs, Plakobranchus ocellatus.</title>
        <authorList>
            <person name="Maeda T."/>
            <person name="Takahashi S."/>
            <person name="Yoshida T."/>
            <person name="Shimamura S."/>
            <person name="Takaki Y."/>
            <person name="Nagai Y."/>
            <person name="Toyoda A."/>
            <person name="Suzuki Y."/>
            <person name="Arimoto A."/>
            <person name="Ishii H."/>
            <person name="Satoh N."/>
            <person name="Nishiyama T."/>
            <person name="Hasebe M."/>
            <person name="Maruyama T."/>
            <person name="Minagawa J."/>
            <person name="Obokata J."/>
            <person name="Shigenobu S."/>
        </authorList>
    </citation>
    <scope>NUCLEOTIDE SEQUENCE [LARGE SCALE GENOMIC DNA]</scope>
</reference>
<protein>
    <submittedName>
        <fullName evidence="6">Adenosine deaminase cecr1-a</fullName>
    </submittedName>
</protein>
<sequence>MGGGRCSRSSWLKMIILNSGEQTFVHSAYQSTSAIDLAVTSPSIAAECSWAVHSDLCGSDHFLIFVTLTSNFNANVNTPTFNFKKADWSCFGDLSSLLQSCSMRPGPPYPFIKGRNLKPECPGLPSYSPLTLQAIQSKNFKVKDIKRLYNLIRKFPPCVHISFVWIPAHVGIQGNENVDKLAQEALNKASYWGKLICWSDLKPKVNVYIHTVKQENWDAEGASKLHEVLPNLGEDLSKRGEGAGRKRETVICRLRVGHTWLTQSYFLKNEEQPFCYACDSLTLYEPPYLWGKNGHVQTIVYALMGRLNIQVPDGVRHSKIMPDGANLTFDLYEPLRPHPSGGSYCIIFCPGIGNNSESPYIQSLVHHSQQLGYIAVVLNHLGSLKKLPLTSPRLFTYGGTEELAAVRAEIERIHPGVNIILVGCSMGANIVLKYLGEDNAHQKGILAAVSVNQGYDAVKVAPMLKSWRNIGRFYLYVMTENQKEIMNAHRAQLFTPENKQKHGIDEKKVFSATSLDELDEAFTVPYFGYKSVHEYYQKMSSSNFMQNIKIPLLILNAEDDPVVPQELLEHPLKAANTQQYTIFVLTKHGGHLGFYEKGFFRPSEHTWMDRLILEYSDAVVDLHNTGKLPTPMNDVELSNSNMPNKQNGTIGSGLISHHSKKVMVTATTTANNNAKEQFEDKDEAQANRNAPSNNSGCILSDIGCNFKEENIKTNNVVQGGRDGLSGHRLVLEALRKSTNTAQL</sequence>
<dbReference type="InterPro" id="IPR050960">
    <property type="entry name" value="AB_hydrolase_4_sf"/>
</dbReference>
<dbReference type="PROSITE" id="PS01133">
    <property type="entry name" value="UPF0017"/>
    <property type="match status" value="1"/>
</dbReference>
<evidence type="ECO:0000256" key="2">
    <source>
        <dbReference type="ARBA" id="ARBA00010884"/>
    </source>
</evidence>
<dbReference type="GO" id="GO:0097524">
    <property type="term" value="C:sperm plasma membrane"/>
    <property type="evidence" value="ECO:0007669"/>
    <property type="project" value="TreeGrafter"/>
</dbReference>
<dbReference type="InterPro" id="IPR000073">
    <property type="entry name" value="AB_hydrolase_1"/>
</dbReference>
<dbReference type="AlphaFoldDB" id="A0AAV3YXD4"/>
<dbReference type="SUPFAM" id="SSF53098">
    <property type="entry name" value="Ribonuclease H-like"/>
    <property type="match status" value="1"/>
</dbReference>
<dbReference type="Pfam" id="PF00561">
    <property type="entry name" value="Abhydrolase_1"/>
    <property type="match status" value="1"/>
</dbReference>
<keyword evidence="3" id="KW-0812">Transmembrane</keyword>
<dbReference type="Gene3D" id="3.30.420.10">
    <property type="entry name" value="Ribonuclease H-like superfamily/Ribonuclease H"/>
    <property type="match status" value="1"/>
</dbReference>
<dbReference type="SUPFAM" id="SSF56219">
    <property type="entry name" value="DNase I-like"/>
    <property type="match status" value="1"/>
</dbReference>
<dbReference type="GO" id="GO:0036126">
    <property type="term" value="C:sperm flagellum"/>
    <property type="evidence" value="ECO:0007669"/>
    <property type="project" value="TreeGrafter"/>
</dbReference>
<name>A0AAV3YXD4_9GAST</name>
<dbReference type="GO" id="GO:0043401">
    <property type="term" value="P:steroid hormone receptor signaling pathway"/>
    <property type="evidence" value="ECO:0007669"/>
    <property type="project" value="TreeGrafter"/>
</dbReference>
<dbReference type="GO" id="GO:0051792">
    <property type="term" value="P:medium-chain fatty acid biosynthetic process"/>
    <property type="evidence" value="ECO:0007669"/>
    <property type="project" value="TreeGrafter"/>
</dbReference>
<keyword evidence="7" id="KW-1185">Reference proteome</keyword>
<dbReference type="InterPro" id="IPR012337">
    <property type="entry name" value="RNaseH-like_sf"/>
</dbReference>
<evidence type="ECO:0000256" key="4">
    <source>
        <dbReference type="SAM" id="MobiDB-lite"/>
    </source>
</evidence>
<dbReference type="GO" id="GO:0047372">
    <property type="term" value="F:monoacylglycerol lipase activity"/>
    <property type="evidence" value="ECO:0007669"/>
    <property type="project" value="TreeGrafter"/>
</dbReference>
<accession>A0AAV3YXD4</accession>
<evidence type="ECO:0000256" key="3">
    <source>
        <dbReference type="ARBA" id="ARBA00022968"/>
    </source>
</evidence>
<comment type="similarity">
    <text evidence="2">Belongs to the AB hydrolase superfamily. AB hydrolase 4 family.</text>
</comment>
<evidence type="ECO:0000259" key="5">
    <source>
        <dbReference type="Pfam" id="PF00561"/>
    </source>
</evidence>
<comment type="caution">
    <text evidence="6">The sequence shown here is derived from an EMBL/GenBank/DDBJ whole genome shotgun (WGS) entry which is preliminary data.</text>
</comment>
<dbReference type="SUPFAM" id="SSF53474">
    <property type="entry name" value="alpha/beta-Hydrolases"/>
    <property type="match status" value="1"/>
</dbReference>
<evidence type="ECO:0000313" key="7">
    <source>
        <dbReference type="Proteomes" id="UP000735302"/>
    </source>
</evidence>
<feature type="domain" description="AB hydrolase-1" evidence="5">
    <location>
        <begin position="346"/>
        <end position="597"/>
    </location>
</feature>
<dbReference type="Proteomes" id="UP000735302">
    <property type="component" value="Unassembled WGS sequence"/>
</dbReference>
<dbReference type="GO" id="GO:0003676">
    <property type="term" value="F:nucleic acid binding"/>
    <property type="evidence" value="ECO:0007669"/>
    <property type="project" value="InterPro"/>
</dbReference>
<dbReference type="InterPro" id="IPR029058">
    <property type="entry name" value="AB_hydrolase_fold"/>
</dbReference>
<evidence type="ECO:0000256" key="1">
    <source>
        <dbReference type="ARBA" id="ARBA00004606"/>
    </source>
</evidence>
<dbReference type="PANTHER" id="PTHR10794">
    <property type="entry name" value="ABHYDROLASE DOMAIN-CONTAINING PROTEIN"/>
    <property type="match status" value="1"/>
</dbReference>
<dbReference type="Gene3D" id="3.60.10.10">
    <property type="entry name" value="Endonuclease/exonuclease/phosphatase"/>
    <property type="match status" value="1"/>
</dbReference>
<dbReference type="GO" id="GO:0051793">
    <property type="term" value="P:medium-chain fatty acid catabolic process"/>
    <property type="evidence" value="ECO:0007669"/>
    <property type="project" value="TreeGrafter"/>
</dbReference>
<dbReference type="Gene3D" id="3.40.50.1820">
    <property type="entry name" value="alpha/beta hydrolase"/>
    <property type="match status" value="1"/>
</dbReference>
<dbReference type="PANTHER" id="PTHR10794:SF45">
    <property type="entry name" value="MONOACYLGLYCEROL LIPASE ABHD2"/>
    <property type="match status" value="1"/>
</dbReference>
<gene>
    <name evidence="6" type="ORF">PoB_001438000</name>
</gene>
<dbReference type="EMBL" id="BLXT01001819">
    <property type="protein sequence ID" value="GFN87874.1"/>
    <property type="molecule type" value="Genomic_DNA"/>
</dbReference>
<proteinExistence type="inferred from homology"/>
<dbReference type="InterPro" id="IPR036397">
    <property type="entry name" value="RNaseH_sf"/>
</dbReference>